<dbReference type="PANTHER" id="PTHR11842">
    <property type="entry name" value="MITOTIC SPINDLE ASSEMBLY CHECKPOINT PROTEIN MAD2"/>
    <property type="match status" value="1"/>
</dbReference>
<dbReference type="PROSITE" id="PS50815">
    <property type="entry name" value="HORMA"/>
    <property type="match status" value="1"/>
</dbReference>
<evidence type="ECO:0000256" key="2">
    <source>
        <dbReference type="SAM" id="MobiDB-lite"/>
    </source>
</evidence>
<evidence type="ECO:0000313" key="5">
    <source>
        <dbReference type="Proteomes" id="UP000800035"/>
    </source>
</evidence>
<dbReference type="OrthoDB" id="21254at2759"/>
<dbReference type="EMBL" id="ML977017">
    <property type="protein sequence ID" value="KAF1951498.1"/>
    <property type="molecule type" value="Genomic_DNA"/>
</dbReference>
<evidence type="ECO:0000259" key="3">
    <source>
        <dbReference type="PROSITE" id="PS50815"/>
    </source>
</evidence>
<feature type="domain" description="HORMA" evidence="3">
    <location>
        <begin position="6"/>
        <end position="246"/>
    </location>
</feature>
<gene>
    <name evidence="4" type="ORF">CC80DRAFT_389334</name>
</gene>
<dbReference type="Proteomes" id="UP000800035">
    <property type="component" value="Unassembled WGS sequence"/>
</dbReference>
<evidence type="ECO:0000313" key="4">
    <source>
        <dbReference type="EMBL" id="KAF1951498.1"/>
    </source>
</evidence>
<reference evidence="4" key="1">
    <citation type="journal article" date="2020" name="Stud. Mycol.">
        <title>101 Dothideomycetes genomes: a test case for predicting lifestyles and emergence of pathogens.</title>
        <authorList>
            <person name="Haridas S."/>
            <person name="Albert R."/>
            <person name="Binder M."/>
            <person name="Bloem J."/>
            <person name="Labutti K."/>
            <person name="Salamov A."/>
            <person name="Andreopoulos B."/>
            <person name="Baker S."/>
            <person name="Barry K."/>
            <person name="Bills G."/>
            <person name="Bluhm B."/>
            <person name="Cannon C."/>
            <person name="Castanera R."/>
            <person name="Culley D."/>
            <person name="Daum C."/>
            <person name="Ezra D."/>
            <person name="Gonzalez J."/>
            <person name="Henrissat B."/>
            <person name="Kuo A."/>
            <person name="Liang C."/>
            <person name="Lipzen A."/>
            <person name="Lutzoni F."/>
            <person name="Magnuson J."/>
            <person name="Mondo S."/>
            <person name="Nolan M."/>
            <person name="Ohm R."/>
            <person name="Pangilinan J."/>
            <person name="Park H.-J."/>
            <person name="Ramirez L."/>
            <person name="Alfaro M."/>
            <person name="Sun H."/>
            <person name="Tritt A."/>
            <person name="Yoshinaga Y."/>
            <person name="Zwiers L.-H."/>
            <person name="Turgeon B."/>
            <person name="Goodwin S."/>
            <person name="Spatafora J."/>
            <person name="Crous P."/>
            <person name="Grigoriev I."/>
        </authorList>
    </citation>
    <scope>NUCLEOTIDE SEQUENCE</scope>
    <source>
        <strain evidence="4">CBS 675.92</strain>
    </source>
</reference>
<dbReference type="GO" id="GO:0003677">
    <property type="term" value="F:DNA binding"/>
    <property type="evidence" value="ECO:0007669"/>
    <property type="project" value="UniProtKB-KW"/>
</dbReference>
<dbReference type="Pfam" id="PF02301">
    <property type="entry name" value="HORMA"/>
    <property type="match status" value="1"/>
</dbReference>
<sequence length="276" mass="30716">MPSTFLSNLAAFTDFLTAYTHTLLYLRTLYPRTSFVRSRFHNTPVYQSRHPLVCEWIRDAISAVRDELLSSTVARIGIVIYTYNTEGAGDGGNKGSTKIMERHMVDVSSFPVVEKGEHNIEIEWDNRHDEEDGADNGKGKQKALDADVDVNLSEQFRAALVSLTSRCAQLAPLPPHCSFNISMELKDDGDVDPPLAHPQPWIPVQPSLQKTGRNGAEPDEEEGSRELGEDLGGMKVTPVRTVEAGVFRFETWIEEGKAKFEMIDKNAKSSFASSTK</sequence>
<feature type="region of interest" description="Disordered" evidence="2">
    <location>
        <begin position="189"/>
        <end position="231"/>
    </location>
</feature>
<dbReference type="SUPFAM" id="SSF56019">
    <property type="entry name" value="The spindle assembly checkpoint protein mad2"/>
    <property type="match status" value="1"/>
</dbReference>
<dbReference type="InterPro" id="IPR003511">
    <property type="entry name" value="HORMA_dom"/>
</dbReference>
<feature type="non-terminal residue" evidence="4">
    <location>
        <position position="276"/>
    </location>
</feature>
<name>A0A6A5TGM1_9PLEO</name>
<keyword evidence="5" id="KW-1185">Reference proteome</keyword>
<protein>
    <submittedName>
        <fullName evidence="4">DNA-binding protein</fullName>
    </submittedName>
</protein>
<comment type="similarity">
    <text evidence="1">Belongs to the MAD2 family.</text>
</comment>
<evidence type="ECO:0000256" key="1">
    <source>
        <dbReference type="ARBA" id="ARBA00010348"/>
    </source>
</evidence>
<dbReference type="Gene3D" id="3.30.900.10">
    <property type="entry name" value="HORMA domain"/>
    <property type="match status" value="1"/>
</dbReference>
<dbReference type="AlphaFoldDB" id="A0A6A5TGM1"/>
<accession>A0A6A5TGM1</accession>
<keyword evidence="4" id="KW-0238">DNA-binding</keyword>
<dbReference type="PANTHER" id="PTHR11842:SF10">
    <property type="entry name" value="MITOTIC SPINDLE ASSEMBLY CHECKPOINT PROTEIN MAD2B"/>
    <property type="match status" value="1"/>
</dbReference>
<dbReference type="GO" id="GO:0016035">
    <property type="term" value="C:zeta DNA polymerase complex"/>
    <property type="evidence" value="ECO:0007669"/>
    <property type="project" value="TreeGrafter"/>
</dbReference>
<dbReference type="InterPro" id="IPR045091">
    <property type="entry name" value="Mad2-like"/>
</dbReference>
<proteinExistence type="inferred from homology"/>
<dbReference type="InterPro" id="IPR036570">
    <property type="entry name" value="HORMA_dom_sf"/>
</dbReference>
<organism evidence="4 5">
    <name type="scientific">Byssothecium circinans</name>
    <dbReference type="NCBI Taxonomy" id="147558"/>
    <lineage>
        <taxon>Eukaryota</taxon>
        <taxon>Fungi</taxon>
        <taxon>Dikarya</taxon>
        <taxon>Ascomycota</taxon>
        <taxon>Pezizomycotina</taxon>
        <taxon>Dothideomycetes</taxon>
        <taxon>Pleosporomycetidae</taxon>
        <taxon>Pleosporales</taxon>
        <taxon>Massarineae</taxon>
        <taxon>Massarinaceae</taxon>
        <taxon>Byssothecium</taxon>
    </lineage>
</organism>